<name>A0A2D1KMI2_9LACO</name>
<evidence type="ECO:0000256" key="1">
    <source>
        <dbReference type="SAM" id="Phobius"/>
    </source>
</evidence>
<evidence type="ECO:0000313" key="2">
    <source>
        <dbReference type="EMBL" id="ATO43301.1"/>
    </source>
</evidence>
<organism evidence="2 3">
    <name type="scientific">Loigolactobacillus coryniformis subsp. torquens DSM 20004 = KCTC 3535</name>
    <dbReference type="NCBI Taxonomy" id="1423822"/>
    <lineage>
        <taxon>Bacteria</taxon>
        <taxon>Bacillati</taxon>
        <taxon>Bacillota</taxon>
        <taxon>Bacilli</taxon>
        <taxon>Lactobacillales</taxon>
        <taxon>Lactobacillaceae</taxon>
        <taxon>Loigolactobacillus</taxon>
    </lineage>
</organism>
<reference evidence="2 3" key="1">
    <citation type="submission" date="2016-10" db="EMBL/GenBank/DDBJ databases">
        <title>The whole genome sequencing and assembly of L. cotyniformis subsp. torquens DSM 20004 strain.</title>
        <authorList>
            <person name="Park M.-K."/>
            <person name="Lee Y.-J."/>
            <person name="Yi H."/>
            <person name="Bahn Y.-S."/>
            <person name="Kim J.F."/>
            <person name="Lee D.-W."/>
        </authorList>
    </citation>
    <scope>NUCLEOTIDE SEQUENCE [LARGE SCALE GENOMIC DNA]</scope>
    <source>
        <strain evidence="2 3">DSM 20004</strain>
    </source>
</reference>
<accession>A0A2D1KMI2</accession>
<keyword evidence="1" id="KW-0472">Membrane</keyword>
<keyword evidence="1" id="KW-1133">Transmembrane helix</keyword>
<evidence type="ECO:0000313" key="3">
    <source>
        <dbReference type="Proteomes" id="UP000223559"/>
    </source>
</evidence>
<dbReference type="KEGG" id="lcy:LC20004_05010"/>
<keyword evidence="1" id="KW-0812">Transmembrane</keyword>
<proteinExistence type="predicted"/>
<sequence length="62" mass="7024">MDKWLAFLNGLWTMLSIITLAIVLIADEVSINHIEIIGKLKVIVVVVCLIVVIWNVIQLIRL</sequence>
<keyword evidence="3" id="KW-1185">Reference proteome</keyword>
<dbReference type="Proteomes" id="UP000223559">
    <property type="component" value="Chromosome"/>
</dbReference>
<feature type="transmembrane region" description="Helical" evidence="1">
    <location>
        <begin position="38"/>
        <end position="57"/>
    </location>
</feature>
<dbReference type="EMBL" id="CP017697">
    <property type="protein sequence ID" value="ATO43301.1"/>
    <property type="molecule type" value="Genomic_DNA"/>
</dbReference>
<protein>
    <submittedName>
        <fullName evidence="2">Uncharacterized protein</fullName>
    </submittedName>
</protein>
<dbReference type="AlphaFoldDB" id="A0A2D1KMI2"/>
<gene>
    <name evidence="2" type="ORF">LC20004_05010</name>
</gene>
<feature type="transmembrane region" description="Helical" evidence="1">
    <location>
        <begin position="6"/>
        <end position="26"/>
    </location>
</feature>